<dbReference type="InterPro" id="IPR036259">
    <property type="entry name" value="MFS_trans_sf"/>
</dbReference>
<keyword evidence="4 6" id="KW-0472">Membrane</keyword>
<feature type="transmembrane region" description="Helical" evidence="6">
    <location>
        <begin position="12"/>
        <end position="31"/>
    </location>
</feature>
<keyword evidence="2 6" id="KW-0812">Transmembrane</keyword>
<evidence type="ECO:0000256" key="1">
    <source>
        <dbReference type="ARBA" id="ARBA00004141"/>
    </source>
</evidence>
<evidence type="ECO:0000256" key="3">
    <source>
        <dbReference type="ARBA" id="ARBA00022989"/>
    </source>
</evidence>
<evidence type="ECO:0000256" key="4">
    <source>
        <dbReference type="ARBA" id="ARBA00023136"/>
    </source>
</evidence>
<dbReference type="Proteomes" id="UP001201812">
    <property type="component" value="Unassembled WGS sequence"/>
</dbReference>
<comment type="caution">
    <text evidence="7">The sequence shown here is derived from an EMBL/GenBank/DDBJ whole genome shotgun (WGS) entry which is preliminary data.</text>
</comment>
<dbReference type="PANTHER" id="PTHR24064">
    <property type="entry name" value="SOLUTE CARRIER FAMILY 22 MEMBER"/>
    <property type="match status" value="1"/>
</dbReference>
<keyword evidence="3 6" id="KW-1133">Transmembrane helix</keyword>
<dbReference type="AlphaFoldDB" id="A0AAD4N3M4"/>
<dbReference type="GO" id="GO:0016020">
    <property type="term" value="C:membrane"/>
    <property type="evidence" value="ECO:0007669"/>
    <property type="project" value="UniProtKB-SubCell"/>
</dbReference>
<gene>
    <name evidence="7" type="ORF">DdX_10868</name>
</gene>
<organism evidence="7 8">
    <name type="scientific">Ditylenchus destructor</name>
    <dbReference type="NCBI Taxonomy" id="166010"/>
    <lineage>
        <taxon>Eukaryota</taxon>
        <taxon>Metazoa</taxon>
        <taxon>Ecdysozoa</taxon>
        <taxon>Nematoda</taxon>
        <taxon>Chromadorea</taxon>
        <taxon>Rhabditida</taxon>
        <taxon>Tylenchina</taxon>
        <taxon>Tylenchomorpha</taxon>
        <taxon>Sphaerularioidea</taxon>
        <taxon>Anguinidae</taxon>
        <taxon>Anguininae</taxon>
        <taxon>Ditylenchus</taxon>
    </lineage>
</organism>
<reference evidence="7" key="1">
    <citation type="submission" date="2022-01" db="EMBL/GenBank/DDBJ databases">
        <title>Genome Sequence Resource for Two Populations of Ditylenchus destructor, the Migratory Endoparasitic Phytonematode.</title>
        <authorList>
            <person name="Zhang H."/>
            <person name="Lin R."/>
            <person name="Xie B."/>
        </authorList>
    </citation>
    <scope>NUCLEOTIDE SEQUENCE</scope>
    <source>
        <strain evidence="7">BazhouSP</strain>
    </source>
</reference>
<protein>
    <submittedName>
        <fullName evidence="7">Solute carrier family 22 member 15</fullName>
    </submittedName>
</protein>
<feature type="transmembrane region" description="Helical" evidence="6">
    <location>
        <begin position="320"/>
        <end position="337"/>
    </location>
</feature>
<evidence type="ECO:0000313" key="8">
    <source>
        <dbReference type="Proteomes" id="UP001201812"/>
    </source>
</evidence>
<keyword evidence="8" id="KW-1185">Reference proteome</keyword>
<dbReference type="SUPFAM" id="SSF103473">
    <property type="entry name" value="MFS general substrate transporter"/>
    <property type="match status" value="1"/>
</dbReference>
<feature type="transmembrane region" description="Helical" evidence="6">
    <location>
        <begin position="99"/>
        <end position="124"/>
    </location>
</feature>
<feature type="transmembrane region" description="Helical" evidence="6">
    <location>
        <begin position="170"/>
        <end position="190"/>
    </location>
</feature>
<feature type="transmembrane region" description="Helical" evidence="6">
    <location>
        <begin position="436"/>
        <end position="458"/>
    </location>
</feature>
<sequence length="499" mass="56282">MASLFPKANRFHLLVAVCMQFSLFFATQMIFPIFSSYVPQWRCTNSNSSSSFYLSDASNSFGRDCKAFQECSAPNSIQFEHIYFESAALEFDWICGSRAYLATLFAQIQFIGVLIGIICFATLSDHIGRLSPTWKVLFACRFCVGLSIGGLTAVKTYVMEMVLPEQRIALRALFNWGNARIMLTLICYLFPNWRVASFICAACSLPTLFLMLFVFPESTIWLHHKGKLEQMRANERRVAKIAGVKYQEVQHDPIGKQYSFLELVKNREFMHRIGVLWVMWFAASVSSYGIDLNSSRIVGNLFLNQALFAILIAFSKTEYFPSYFFLFIFPSTLLIPFDAFNFNRRNLHQCAQVGMVTCFLVLTSLTLFEEQGVSILIVNLLGVVFIEYSWDGCNLCAVESMPTEMRATALGMCSLVARVGAILSPMLAFMNTVWAPSAYLTVAFAGSISLFVSCLWLVDTRGVNLDKVEFEDEKVPDSSNDSVRIGEEKSSFLESKNNA</sequence>
<accession>A0AAD4N3M4</accession>
<evidence type="ECO:0000256" key="5">
    <source>
        <dbReference type="SAM" id="MobiDB-lite"/>
    </source>
</evidence>
<proteinExistence type="predicted"/>
<feature type="transmembrane region" description="Helical" evidence="6">
    <location>
        <begin position="136"/>
        <end position="158"/>
    </location>
</feature>
<evidence type="ECO:0000313" key="7">
    <source>
        <dbReference type="EMBL" id="KAI1710191.1"/>
    </source>
</evidence>
<feature type="transmembrane region" description="Helical" evidence="6">
    <location>
        <begin position="297"/>
        <end position="314"/>
    </location>
</feature>
<evidence type="ECO:0000256" key="2">
    <source>
        <dbReference type="ARBA" id="ARBA00022692"/>
    </source>
</evidence>
<feature type="transmembrane region" description="Helical" evidence="6">
    <location>
        <begin position="269"/>
        <end position="290"/>
    </location>
</feature>
<comment type="subcellular location">
    <subcellularLocation>
        <location evidence="1">Membrane</location>
        <topology evidence="1">Multi-pass membrane protein</topology>
    </subcellularLocation>
</comment>
<evidence type="ECO:0000256" key="6">
    <source>
        <dbReference type="SAM" id="Phobius"/>
    </source>
</evidence>
<dbReference type="Gene3D" id="1.20.1250.20">
    <property type="entry name" value="MFS general substrate transporter like domains"/>
    <property type="match status" value="1"/>
</dbReference>
<dbReference type="EMBL" id="JAKKPZ010000027">
    <property type="protein sequence ID" value="KAI1710191.1"/>
    <property type="molecule type" value="Genomic_DNA"/>
</dbReference>
<name>A0AAD4N3M4_9BILA</name>
<feature type="transmembrane region" description="Helical" evidence="6">
    <location>
        <begin position="409"/>
        <end position="430"/>
    </location>
</feature>
<feature type="transmembrane region" description="Helical" evidence="6">
    <location>
        <begin position="195"/>
        <end position="215"/>
    </location>
</feature>
<feature type="region of interest" description="Disordered" evidence="5">
    <location>
        <begin position="474"/>
        <end position="499"/>
    </location>
</feature>